<comment type="caution">
    <text evidence="2">The sequence shown here is derived from an EMBL/GenBank/DDBJ whole genome shotgun (WGS) entry which is preliminary data.</text>
</comment>
<sequence length="483" mass="54548">MDKKEKEEFMKQKRAAYKKARTFGLFLFIVVMAFCCILGLMIPVRPKESVLEKRELAKFPQITVSGVLDGSYFSDISTWYSDSYPLRDVWMSGSNAMKKLYGIKTKQIVSNKGTADEIPVVTKNENEETPEAVTEESEQESVQTEVTTALAESTPAKATAPAQIVLPTDDPSYSLPAITGQTLNGVYVEGDTGYGMYFFNQQAATTYIDMVNRTADTFAGTANVYTMLVPNSEAFYLTDEERAQLEPDWRNEKAATDYYVASFNSNVKNIDIYDVLAAHTDEYIYFRTDHHWTGLGAYYAYNAWAQEKGVDAHALEEYEQVTFPGFTGSYYTETQAAAMEANPDTVIAYKPLTCDRMTFTDTDGNTLNWPIINDVSGYRSTQKYSCFAAGDQPFSYIENPNVANGQACILVKESYADAFVPYLTDHYQFIYWFDYREYNGNITEYIRTVTQTEGINTVDIMFLNGLDPISSIESMNRLNSLMQ</sequence>
<evidence type="ECO:0008006" key="4">
    <source>
        <dbReference type="Google" id="ProtNLM"/>
    </source>
</evidence>
<keyword evidence="1" id="KW-1133">Transmembrane helix</keyword>
<keyword evidence="1" id="KW-0812">Transmembrane</keyword>
<proteinExistence type="predicted"/>
<dbReference type="Pfam" id="PF14286">
    <property type="entry name" value="DHHW"/>
    <property type="match status" value="1"/>
</dbReference>
<name>A0AAE3E277_9FIRM</name>
<dbReference type="InterPro" id="IPR025945">
    <property type="entry name" value="DHHW"/>
</dbReference>
<dbReference type="AlphaFoldDB" id="A0AAE3E277"/>
<gene>
    <name evidence="2" type="ORF">LKD48_01655</name>
</gene>
<protein>
    <recommendedName>
        <fullName evidence="4">DHHW protein</fullName>
    </recommendedName>
</protein>
<evidence type="ECO:0000256" key="1">
    <source>
        <dbReference type="SAM" id="Phobius"/>
    </source>
</evidence>
<dbReference type="EMBL" id="JAJEQN010000003">
    <property type="protein sequence ID" value="MCC2220354.1"/>
    <property type="molecule type" value="Genomic_DNA"/>
</dbReference>
<evidence type="ECO:0000313" key="3">
    <source>
        <dbReference type="Proteomes" id="UP001198200"/>
    </source>
</evidence>
<keyword evidence="1" id="KW-0472">Membrane</keyword>
<dbReference type="RefSeq" id="WP_227101703.1">
    <property type="nucleotide sequence ID" value="NZ_JAJEQN010000003.1"/>
</dbReference>
<dbReference type="Proteomes" id="UP001198200">
    <property type="component" value="Unassembled WGS sequence"/>
</dbReference>
<evidence type="ECO:0000313" key="2">
    <source>
        <dbReference type="EMBL" id="MCC2220354.1"/>
    </source>
</evidence>
<reference evidence="2 3" key="1">
    <citation type="submission" date="2021-10" db="EMBL/GenBank/DDBJ databases">
        <title>Anaerobic single-cell dispensing facilitates the cultivation of human gut bacteria.</title>
        <authorList>
            <person name="Afrizal A."/>
        </authorList>
    </citation>
    <scope>NUCLEOTIDE SEQUENCE [LARGE SCALE GENOMIC DNA]</scope>
    <source>
        <strain evidence="2 3">CLA-AA-H224</strain>
    </source>
</reference>
<organism evidence="2 3">
    <name type="scientific">Anthropogastromicrobium aceti</name>
    <dbReference type="NCBI Taxonomy" id="2981768"/>
    <lineage>
        <taxon>Bacteria</taxon>
        <taxon>Bacillati</taxon>
        <taxon>Bacillota</taxon>
        <taxon>Clostridia</taxon>
        <taxon>Lachnospirales</taxon>
        <taxon>Lachnospiraceae</taxon>
        <taxon>Anthropogastromicrobium</taxon>
    </lineage>
</organism>
<accession>A0AAE3E277</accession>
<feature type="transmembrane region" description="Helical" evidence="1">
    <location>
        <begin position="21"/>
        <end position="44"/>
    </location>
</feature>
<keyword evidence="3" id="KW-1185">Reference proteome</keyword>